<dbReference type="InterPro" id="IPR036890">
    <property type="entry name" value="HATPase_C_sf"/>
</dbReference>
<accession>A0A840WKN9</accession>
<dbReference type="InterPro" id="IPR050267">
    <property type="entry name" value="Anti-sigma-factor_SerPK"/>
</dbReference>
<dbReference type="PANTHER" id="PTHR35526:SF3">
    <property type="entry name" value="ANTI-SIGMA-F FACTOR RSBW"/>
    <property type="match status" value="1"/>
</dbReference>
<proteinExistence type="predicted"/>
<dbReference type="PANTHER" id="PTHR35526">
    <property type="entry name" value="ANTI-SIGMA-F FACTOR RSBW-RELATED"/>
    <property type="match status" value="1"/>
</dbReference>
<dbReference type="Gene3D" id="3.30.565.10">
    <property type="entry name" value="Histidine kinase-like ATPase, C-terminal domain"/>
    <property type="match status" value="1"/>
</dbReference>
<evidence type="ECO:0000313" key="4">
    <source>
        <dbReference type="EMBL" id="MBB5492227.1"/>
    </source>
</evidence>
<keyword evidence="1" id="KW-0418">Kinase</keyword>
<dbReference type="EMBL" id="JACHDO010000001">
    <property type="protein sequence ID" value="MBB5492227.1"/>
    <property type="molecule type" value="Genomic_DNA"/>
</dbReference>
<reference evidence="4 5" key="1">
    <citation type="submission" date="2020-08" db="EMBL/GenBank/DDBJ databases">
        <title>Sequencing the genomes of 1000 actinobacteria strains.</title>
        <authorList>
            <person name="Klenk H.-P."/>
        </authorList>
    </citation>
    <scope>NUCLEOTIDE SEQUENCE [LARGE SCALE GENOMIC DNA]</scope>
    <source>
        <strain evidence="4 5">DSM 44598</strain>
    </source>
</reference>
<keyword evidence="1" id="KW-0723">Serine/threonine-protein kinase</keyword>
<keyword evidence="1" id="KW-0808">Transferase</keyword>
<feature type="region of interest" description="Disordered" evidence="2">
    <location>
        <begin position="166"/>
        <end position="187"/>
    </location>
</feature>
<keyword evidence="5" id="KW-1185">Reference proteome</keyword>
<evidence type="ECO:0000256" key="1">
    <source>
        <dbReference type="ARBA" id="ARBA00022527"/>
    </source>
</evidence>
<feature type="domain" description="Histidine kinase/HSP90-like ATPase" evidence="3">
    <location>
        <begin position="52"/>
        <end position="166"/>
    </location>
</feature>
<comment type="caution">
    <text evidence="4">The sequence shown here is derived from an EMBL/GenBank/DDBJ whole genome shotgun (WGS) entry which is preliminary data.</text>
</comment>
<dbReference type="Pfam" id="PF13581">
    <property type="entry name" value="HATPase_c_2"/>
    <property type="match status" value="1"/>
</dbReference>
<evidence type="ECO:0000313" key="5">
    <source>
        <dbReference type="Proteomes" id="UP000579647"/>
    </source>
</evidence>
<evidence type="ECO:0000259" key="3">
    <source>
        <dbReference type="Pfam" id="PF13581"/>
    </source>
</evidence>
<dbReference type="RefSeq" id="WP_184365740.1">
    <property type="nucleotide sequence ID" value="NZ_BAAAKM010000031.1"/>
</dbReference>
<sequence>MKHKKNGKNGADAQAVPPLPKRTTAPVDSAPLLLETAAAPTGHAMTVPGEPSYAAMMRRYVRTRASLPAREVGSVELLASELFNNCLRHTRSGQTGGEVTISVFKLPGRTQVRITDAGPRAGEITVPHLRPVDPDSECGRGLHLVAGDANRWGTVHHDDGRTSVWFEVDRPGHATNQPVDRPEHTPR</sequence>
<evidence type="ECO:0000256" key="2">
    <source>
        <dbReference type="SAM" id="MobiDB-lite"/>
    </source>
</evidence>
<dbReference type="GO" id="GO:0004674">
    <property type="term" value="F:protein serine/threonine kinase activity"/>
    <property type="evidence" value="ECO:0007669"/>
    <property type="project" value="UniProtKB-KW"/>
</dbReference>
<dbReference type="CDD" id="cd16936">
    <property type="entry name" value="HATPase_RsbW-like"/>
    <property type="match status" value="1"/>
</dbReference>
<feature type="region of interest" description="Disordered" evidence="2">
    <location>
        <begin position="1"/>
        <end position="28"/>
    </location>
</feature>
<dbReference type="AlphaFoldDB" id="A0A840WKN9"/>
<dbReference type="Proteomes" id="UP000579647">
    <property type="component" value="Unassembled WGS sequence"/>
</dbReference>
<protein>
    <submittedName>
        <fullName evidence="4">Anti-sigma regulatory factor (Ser/Thr protein kinase)</fullName>
    </submittedName>
</protein>
<gene>
    <name evidence="4" type="ORF">HNR07_003364</name>
</gene>
<organism evidence="4 5">
    <name type="scientific">Nocardiopsis metallicus</name>
    <dbReference type="NCBI Taxonomy" id="179819"/>
    <lineage>
        <taxon>Bacteria</taxon>
        <taxon>Bacillati</taxon>
        <taxon>Actinomycetota</taxon>
        <taxon>Actinomycetes</taxon>
        <taxon>Streptosporangiales</taxon>
        <taxon>Nocardiopsidaceae</taxon>
        <taxon>Nocardiopsis</taxon>
    </lineage>
</organism>
<dbReference type="SUPFAM" id="SSF55874">
    <property type="entry name" value="ATPase domain of HSP90 chaperone/DNA topoisomerase II/histidine kinase"/>
    <property type="match status" value="1"/>
</dbReference>
<name>A0A840WKN9_9ACTN</name>
<dbReference type="InterPro" id="IPR003594">
    <property type="entry name" value="HATPase_dom"/>
</dbReference>